<evidence type="ECO:0000313" key="2">
    <source>
        <dbReference type="EMBL" id="TCT34627.1"/>
    </source>
</evidence>
<gene>
    <name evidence="2" type="ORF">EDC90_103321</name>
</gene>
<proteinExistence type="predicted"/>
<dbReference type="OrthoDB" id="6400324at2"/>
<comment type="caution">
    <text evidence="2">The sequence shown here is derived from an EMBL/GenBank/DDBJ whole genome shotgun (WGS) entry which is preliminary data.</text>
</comment>
<organism evidence="2 3">
    <name type="scientific">Martelella mediterranea</name>
    <dbReference type="NCBI Taxonomy" id="293089"/>
    <lineage>
        <taxon>Bacteria</taxon>
        <taxon>Pseudomonadati</taxon>
        <taxon>Pseudomonadota</taxon>
        <taxon>Alphaproteobacteria</taxon>
        <taxon>Hyphomicrobiales</taxon>
        <taxon>Aurantimonadaceae</taxon>
        <taxon>Martelella</taxon>
    </lineage>
</organism>
<dbReference type="InterPro" id="IPR059019">
    <property type="entry name" value="WHD_CapW"/>
</dbReference>
<evidence type="ECO:0000259" key="1">
    <source>
        <dbReference type="Pfam" id="PF26109"/>
    </source>
</evidence>
<dbReference type="Pfam" id="PF26109">
    <property type="entry name" value="WHD_BrxR"/>
    <property type="match status" value="1"/>
</dbReference>
<dbReference type="Proteomes" id="UP000295097">
    <property type="component" value="Unassembled WGS sequence"/>
</dbReference>
<protein>
    <recommendedName>
        <fullName evidence="1">DNA-binding transcriptional repressor CapW winged helix-turn-helix domain-containing protein</fullName>
    </recommendedName>
</protein>
<accession>A0A4R3NKD0</accession>
<dbReference type="EMBL" id="SMAR01000033">
    <property type="protein sequence ID" value="TCT34627.1"/>
    <property type="molecule type" value="Genomic_DNA"/>
</dbReference>
<keyword evidence="3" id="KW-1185">Reference proteome</keyword>
<name>A0A4R3NKD0_9HYPH</name>
<evidence type="ECO:0000313" key="3">
    <source>
        <dbReference type="Proteomes" id="UP000295097"/>
    </source>
</evidence>
<dbReference type="AlphaFoldDB" id="A0A4R3NKD0"/>
<feature type="domain" description="DNA-binding transcriptional repressor CapW winged helix-turn-helix" evidence="1">
    <location>
        <begin position="8"/>
        <end position="74"/>
    </location>
</feature>
<sequence>MTTFFQTMRLLWIDAAVQSEQALLRRADICQTFDISISQAALDLRQFQTAFPGRLEYDRSAKGYRAAAQSMPSFPECEPATIRTSTASIAIAKKRLDRAKGGAA</sequence>
<dbReference type="RefSeq" id="WP_132313656.1">
    <property type="nucleotide sequence ID" value="NZ_SMAR01000033.1"/>
</dbReference>
<reference evidence="2 3" key="1">
    <citation type="submission" date="2019-03" db="EMBL/GenBank/DDBJ databases">
        <title>Freshwater and sediment microbial communities from various areas in North America, analyzing microbe dynamics in response to fracking.</title>
        <authorList>
            <person name="Lamendella R."/>
        </authorList>
    </citation>
    <scope>NUCLEOTIDE SEQUENCE [LARGE SCALE GENOMIC DNA]</scope>
    <source>
        <strain evidence="2 3">175.2</strain>
    </source>
</reference>